<dbReference type="EMBL" id="JXKH01000003">
    <property type="protein sequence ID" value="OJG18710.1"/>
    <property type="molecule type" value="Genomic_DNA"/>
</dbReference>
<evidence type="ECO:0008006" key="4">
    <source>
        <dbReference type="Google" id="ProtNLM"/>
    </source>
</evidence>
<dbReference type="InterPro" id="IPR029021">
    <property type="entry name" value="Prot-tyrosine_phosphatase-like"/>
</dbReference>
<dbReference type="Gene3D" id="3.90.190.10">
    <property type="entry name" value="Protein tyrosine phosphatase superfamily"/>
    <property type="match status" value="1"/>
</dbReference>
<dbReference type="GO" id="GO:0004721">
    <property type="term" value="F:phosphoprotein phosphatase activity"/>
    <property type="evidence" value="ECO:0007669"/>
    <property type="project" value="InterPro"/>
</dbReference>
<dbReference type="STRING" id="214095.RU97_GL001328"/>
<dbReference type="SUPFAM" id="SSF52799">
    <property type="entry name" value="(Phosphotyrosine protein) phosphatases II"/>
    <property type="match status" value="1"/>
</dbReference>
<proteinExistence type="inferred from homology"/>
<dbReference type="AlphaFoldDB" id="A0A1L8RG15"/>
<reference evidence="2 3" key="1">
    <citation type="submission" date="2014-12" db="EMBL/GenBank/DDBJ databases">
        <title>Draft genome sequences of 29 type strains of Enterococci.</title>
        <authorList>
            <person name="Zhong Z."/>
            <person name="Sun Z."/>
            <person name="Liu W."/>
            <person name="Zhang W."/>
            <person name="Zhang H."/>
        </authorList>
    </citation>
    <scope>NUCLEOTIDE SEQUENCE [LARGE SCALE GENOMIC DNA]</scope>
    <source>
        <strain evidence="2 3">DSM 17029</strain>
    </source>
</reference>
<dbReference type="Proteomes" id="UP000181884">
    <property type="component" value="Unassembled WGS sequence"/>
</dbReference>
<accession>A0A1L8RG15</accession>
<gene>
    <name evidence="2" type="ORF">RU97_GL001328</name>
</gene>
<comment type="similarity">
    <text evidence="1">Belongs to the protein-tyrosine phosphatase family.</text>
</comment>
<comment type="caution">
    <text evidence="2">The sequence shown here is derived from an EMBL/GenBank/DDBJ whole genome shotgun (WGS) entry which is preliminary data.</text>
</comment>
<dbReference type="InterPro" id="IPR026893">
    <property type="entry name" value="Tyr/Ser_Pase_IphP-type"/>
</dbReference>
<evidence type="ECO:0000313" key="2">
    <source>
        <dbReference type="EMBL" id="OJG18710.1"/>
    </source>
</evidence>
<sequence>MEALLEKITLEGAYNFRDFGGYLTQDGRRIVTGKLYRSDELSKLTTADQEKLAALGLTTIIDYRNEKERVNNEDKAIGTARVVYLDPIADIAALASADYGEVKLDFNEMTADLAKHLMTEQNREFVRSPKCQAVYREMFEILLDDNEQAVVQHCRGGKDRTGYGVALIQLLLGMNREDVMTDYLLTNVYKKEKNETSLAALLAKTGNEDLVQAVRYFKEANASFLEAALELIEERGGIEVYVRDGLGLSDAQVARFKEKYLV</sequence>
<evidence type="ECO:0000256" key="1">
    <source>
        <dbReference type="ARBA" id="ARBA00009580"/>
    </source>
</evidence>
<dbReference type="Pfam" id="PF13350">
    <property type="entry name" value="Y_phosphatase3"/>
    <property type="match status" value="1"/>
</dbReference>
<dbReference type="PANTHER" id="PTHR31126">
    <property type="entry name" value="TYROSINE-PROTEIN PHOSPHATASE"/>
    <property type="match status" value="1"/>
</dbReference>
<dbReference type="PANTHER" id="PTHR31126:SF1">
    <property type="entry name" value="TYROSINE SPECIFIC PROTEIN PHOSPHATASES DOMAIN-CONTAINING PROTEIN"/>
    <property type="match status" value="1"/>
</dbReference>
<dbReference type="RefSeq" id="WP_245631212.1">
    <property type="nucleotide sequence ID" value="NZ_JXKH01000003.1"/>
</dbReference>
<keyword evidence="3" id="KW-1185">Reference proteome</keyword>
<evidence type="ECO:0000313" key="3">
    <source>
        <dbReference type="Proteomes" id="UP000181884"/>
    </source>
</evidence>
<organism evidence="2 3">
    <name type="scientific">Enterococcus canis</name>
    <dbReference type="NCBI Taxonomy" id="214095"/>
    <lineage>
        <taxon>Bacteria</taxon>
        <taxon>Bacillati</taxon>
        <taxon>Bacillota</taxon>
        <taxon>Bacilli</taxon>
        <taxon>Lactobacillales</taxon>
        <taxon>Enterococcaceae</taxon>
        <taxon>Enterococcus</taxon>
    </lineage>
</organism>
<protein>
    <recommendedName>
        <fullName evidence="4">Protein tyrosine phosphatase</fullName>
    </recommendedName>
</protein>
<name>A0A1L8RG15_9ENTE</name>